<evidence type="ECO:0000313" key="1">
    <source>
        <dbReference type="EMBL" id="GJS84706.1"/>
    </source>
</evidence>
<organism evidence="1 2">
    <name type="scientific">Tanacetum coccineum</name>
    <dbReference type="NCBI Taxonomy" id="301880"/>
    <lineage>
        <taxon>Eukaryota</taxon>
        <taxon>Viridiplantae</taxon>
        <taxon>Streptophyta</taxon>
        <taxon>Embryophyta</taxon>
        <taxon>Tracheophyta</taxon>
        <taxon>Spermatophyta</taxon>
        <taxon>Magnoliopsida</taxon>
        <taxon>eudicotyledons</taxon>
        <taxon>Gunneridae</taxon>
        <taxon>Pentapetalae</taxon>
        <taxon>asterids</taxon>
        <taxon>campanulids</taxon>
        <taxon>Asterales</taxon>
        <taxon>Asteraceae</taxon>
        <taxon>Asteroideae</taxon>
        <taxon>Anthemideae</taxon>
        <taxon>Anthemidinae</taxon>
        <taxon>Tanacetum</taxon>
    </lineage>
</organism>
<dbReference type="CDD" id="cd00303">
    <property type="entry name" value="retropepsin_like"/>
    <property type="match status" value="1"/>
</dbReference>
<dbReference type="InterPro" id="IPR021109">
    <property type="entry name" value="Peptidase_aspartic_dom_sf"/>
</dbReference>
<sequence>MVNHSKKWHNDTSTRTRSTDIVDGLAAIQAQVNNLRREIKKVNEKVYAAQAGCELCNVPHYTKDWNPSYQERRQTMKESHSKFMAESTKRRDENYNLIKEIQASMDAIIRNQGASTKALEIQISYEEKDVLGELINRRESATELKWLLREKPRMGYQIEASINVRDSSILEDYLPPKETYLKSFTIPFHILNICFEKALADLRASVNVMPYSTFTNLGLGELAPTMLIIELADRTIKHPKGIAENVLVRYDKFFFLVDFIVLDMPEDIKVPLILGRPFLSIALTKIDVFKKKTALRVGDDKIIFKKLRRNQVEDLGPTIEQGEVIDEPIEDIVKTRNDDNEIIVENMDAYRDQGLGDVIVGKPSCREICVKARKFDGMITIYNGNDCVTYQMT</sequence>
<dbReference type="Gene3D" id="2.40.70.10">
    <property type="entry name" value="Acid Proteases"/>
    <property type="match status" value="1"/>
</dbReference>
<keyword evidence="2" id="KW-1185">Reference proteome</keyword>
<evidence type="ECO:0000313" key="2">
    <source>
        <dbReference type="Proteomes" id="UP001151760"/>
    </source>
</evidence>
<dbReference type="EMBL" id="BQNB010010996">
    <property type="protein sequence ID" value="GJS84706.1"/>
    <property type="molecule type" value="Genomic_DNA"/>
</dbReference>
<dbReference type="PANTHER" id="PTHR33067:SF9">
    <property type="entry name" value="RNA-DIRECTED DNA POLYMERASE"/>
    <property type="match status" value="1"/>
</dbReference>
<protein>
    <submittedName>
        <fullName evidence="1">Uncharacterized protein</fullName>
    </submittedName>
</protein>
<reference evidence="1" key="1">
    <citation type="journal article" date="2022" name="Int. J. Mol. Sci.">
        <title>Draft Genome of Tanacetum Coccineum: Genomic Comparison of Closely Related Tanacetum-Family Plants.</title>
        <authorList>
            <person name="Yamashiro T."/>
            <person name="Shiraishi A."/>
            <person name="Nakayama K."/>
            <person name="Satake H."/>
        </authorList>
    </citation>
    <scope>NUCLEOTIDE SEQUENCE</scope>
</reference>
<gene>
    <name evidence="1" type="ORF">Tco_0751247</name>
</gene>
<proteinExistence type="predicted"/>
<reference evidence="1" key="2">
    <citation type="submission" date="2022-01" db="EMBL/GenBank/DDBJ databases">
        <authorList>
            <person name="Yamashiro T."/>
            <person name="Shiraishi A."/>
            <person name="Satake H."/>
            <person name="Nakayama K."/>
        </authorList>
    </citation>
    <scope>NUCLEOTIDE SEQUENCE</scope>
</reference>
<comment type="caution">
    <text evidence="1">The sequence shown here is derived from an EMBL/GenBank/DDBJ whole genome shotgun (WGS) entry which is preliminary data.</text>
</comment>
<dbReference type="Proteomes" id="UP001151760">
    <property type="component" value="Unassembled WGS sequence"/>
</dbReference>
<name>A0ABQ4Z641_9ASTR</name>
<dbReference type="PANTHER" id="PTHR33067">
    <property type="entry name" value="RNA-DIRECTED DNA POLYMERASE-RELATED"/>
    <property type="match status" value="1"/>
</dbReference>
<accession>A0ABQ4Z641</accession>